<dbReference type="Proteomes" id="UP001215598">
    <property type="component" value="Unassembled WGS sequence"/>
</dbReference>
<organism evidence="1 2">
    <name type="scientific">Mycena metata</name>
    <dbReference type="NCBI Taxonomy" id="1033252"/>
    <lineage>
        <taxon>Eukaryota</taxon>
        <taxon>Fungi</taxon>
        <taxon>Dikarya</taxon>
        <taxon>Basidiomycota</taxon>
        <taxon>Agaricomycotina</taxon>
        <taxon>Agaricomycetes</taxon>
        <taxon>Agaricomycetidae</taxon>
        <taxon>Agaricales</taxon>
        <taxon>Marasmiineae</taxon>
        <taxon>Mycenaceae</taxon>
        <taxon>Mycena</taxon>
    </lineage>
</organism>
<proteinExistence type="predicted"/>
<dbReference type="EMBL" id="JARKIB010000139">
    <property type="protein sequence ID" value="KAJ7733307.1"/>
    <property type="molecule type" value="Genomic_DNA"/>
</dbReference>
<sequence length="335" mass="38542">GHINVRHIEPMMNTVHPVLTFLNRCNSDVSSLLSGTAVKAVVSYVSDYISKLSLKSYQMFASVYDVFEKDAEIRGGTPRDKDNARHLMRKMVNSMTAKMEIGSPMASLYLLGNPDRYASHTYVPFAWRQYVQFVRAFWVSNGPAEEEEEEEDEGMCADDEERLPIGRMDGKFVPASAVDDYRFRPDAYSALNLYEWVQCSKKKKRSIKEREKFEEEIRLKVLESELDDDDDEEDVQEPITRLIGSTDPDGESDWETDDEENVILDKQAKINRNNRPIQLPFQVDHPMFKSHSVCCNFESMHSVIPNFIGGTVPRSDKGDRATYCMTMLTLFKAWR</sequence>
<feature type="non-terminal residue" evidence="1">
    <location>
        <position position="335"/>
    </location>
</feature>
<evidence type="ECO:0000313" key="2">
    <source>
        <dbReference type="Proteomes" id="UP001215598"/>
    </source>
</evidence>
<protein>
    <submittedName>
        <fullName evidence="1">Uncharacterized protein</fullName>
    </submittedName>
</protein>
<reference evidence="1" key="1">
    <citation type="submission" date="2023-03" db="EMBL/GenBank/DDBJ databases">
        <title>Massive genome expansion in bonnet fungi (Mycena s.s.) driven by repeated elements and novel gene families across ecological guilds.</title>
        <authorList>
            <consortium name="Lawrence Berkeley National Laboratory"/>
            <person name="Harder C.B."/>
            <person name="Miyauchi S."/>
            <person name="Viragh M."/>
            <person name="Kuo A."/>
            <person name="Thoen E."/>
            <person name="Andreopoulos B."/>
            <person name="Lu D."/>
            <person name="Skrede I."/>
            <person name="Drula E."/>
            <person name="Henrissat B."/>
            <person name="Morin E."/>
            <person name="Kohler A."/>
            <person name="Barry K."/>
            <person name="LaButti K."/>
            <person name="Morin E."/>
            <person name="Salamov A."/>
            <person name="Lipzen A."/>
            <person name="Mereny Z."/>
            <person name="Hegedus B."/>
            <person name="Baldrian P."/>
            <person name="Stursova M."/>
            <person name="Weitz H."/>
            <person name="Taylor A."/>
            <person name="Grigoriev I.V."/>
            <person name="Nagy L.G."/>
            <person name="Martin F."/>
            <person name="Kauserud H."/>
        </authorList>
    </citation>
    <scope>NUCLEOTIDE SEQUENCE</scope>
    <source>
        <strain evidence="1">CBHHK182m</strain>
    </source>
</reference>
<name>A0AAD7I236_9AGAR</name>
<feature type="non-terminal residue" evidence="1">
    <location>
        <position position="1"/>
    </location>
</feature>
<comment type="caution">
    <text evidence="1">The sequence shown here is derived from an EMBL/GenBank/DDBJ whole genome shotgun (WGS) entry which is preliminary data.</text>
</comment>
<dbReference type="AlphaFoldDB" id="A0AAD7I236"/>
<keyword evidence="2" id="KW-1185">Reference proteome</keyword>
<gene>
    <name evidence="1" type="ORF">B0H16DRAFT_1262450</name>
</gene>
<accession>A0AAD7I236</accession>
<evidence type="ECO:0000313" key="1">
    <source>
        <dbReference type="EMBL" id="KAJ7733307.1"/>
    </source>
</evidence>